<evidence type="ECO:0000256" key="9">
    <source>
        <dbReference type="ARBA" id="ARBA00022989"/>
    </source>
</evidence>
<proteinExistence type="inferred from homology"/>
<dbReference type="EMBL" id="JAFMPY010000001">
    <property type="protein sequence ID" value="MBO0902234.1"/>
    <property type="molecule type" value="Genomic_DNA"/>
</dbReference>
<dbReference type="InterPro" id="IPR005171">
    <property type="entry name" value="Cyt_c_oxidase_su4_prok"/>
</dbReference>
<evidence type="ECO:0000256" key="11">
    <source>
        <dbReference type="ARBA" id="ARBA00023136"/>
    </source>
</evidence>
<name>A0ABS3IXT0_9HYPH</name>
<evidence type="ECO:0000256" key="16">
    <source>
        <dbReference type="ARBA" id="ARBA00032185"/>
    </source>
</evidence>
<evidence type="ECO:0000256" key="1">
    <source>
        <dbReference type="ARBA" id="ARBA00004651"/>
    </source>
</evidence>
<evidence type="ECO:0000256" key="14">
    <source>
        <dbReference type="ARBA" id="ARBA00030211"/>
    </source>
</evidence>
<feature type="transmembrane region" description="Helical" evidence="17">
    <location>
        <begin position="44"/>
        <end position="63"/>
    </location>
</feature>
<dbReference type="Proteomes" id="UP000664288">
    <property type="component" value="Unassembled WGS sequence"/>
</dbReference>
<sequence>MKSMMEEEREERRDYLIGLAAAILLTAVPFAAVAFGWFPRGVDYAIIAVAGVLQIVCQFRYFLHIDLSRSKRDDLQLILFSGLICLLMVGGTIWIIFNQYAQM</sequence>
<evidence type="ECO:0000256" key="15">
    <source>
        <dbReference type="ARBA" id="ARBA00031887"/>
    </source>
</evidence>
<evidence type="ECO:0000313" key="18">
    <source>
        <dbReference type="EMBL" id="MBO0902234.1"/>
    </source>
</evidence>
<keyword evidence="9 17" id="KW-1133">Transmembrane helix</keyword>
<comment type="similarity">
    <text evidence="2">Belongs to the cytochrome c oxidase bacterial subunit 4 family.</text>
</comment>
<comment type="subcellular location">
    <subcellularLocation>
        <location evidence="1">Cell membrane</location>
        <topology evidence="1">Multi-pass membrane protein</topology>
    </subcellularLocation>
</comment>
<evidence type="ECO:0000256" key="3">
    <source>
        <dbReference type="ARBA" id="ARBA00011700"/>
    </source>
</evidence>
<comment type="subunit">
    <text evidence="3">Heterooctamer of two A chains, two B chains, two C chains and two D chains.</text>
</comment>
<feature type="transmembrane region" description="Helical" evidence="17">
    <location>
        <begin position="75"/>
        <end position="97"/>
    </location>
</feature>
<evidence type="ECO:0000313" key="19">
    <source>
        <dbReference type="Proteomes" id="UP000664288"/>
    </source>
</evidence>
<keyword evidence="19" id="KW-1185">Reference proteome</keyword>
<evidence type="ECO:0000256" key="2">
    <source>
        <dbReference type="ARBA" id="ARBA00008079"/>
    </source>
</evidence>
<reference evidence="18 19" key="1">
    <citation type="submission" date="2021-03" db="EMBL/GenBank/DDBJ databases">
        <title>Whole genome sequence of Jiella sp. MQZ13P-4.</title>
        <authorList>
            <person name="Tuo L."/>
        </authorList>
    </citation>
    <scope>NUCLEOTIDE SEQUENCE [LARGE SCALE GENOMIC DNA]</scope>
    <source>
        <strain evidence="18 19">MQZ13P-4</strain>
    </source>
</reference>
<keyword evidence="7 17" id="KW-0812">Transmembrane</keyword>
<dbReference type="Pfam" id="PF03626">
    <property type="entry name" value="COX4_pro"/>
    <property type="match status" value="1"/>
</dbReference>
<evidence type="ECO:0000256" key="13">
    <source>
        <dbReference type="ARBA" id="ARBA00030071"/>
    </source>
</evidence>
<evidence type="ECO:0000256" key="10">
    <source>
        <dbReference type="ARBA" id="ARBA00023002"/>
    </source>
</evidence>
<keyword evidence="5" id="KW-0813">Transport</keyword>
<evidence type="ECO:0000256" key="6">
    <source>
        <dbReference type="ARBA" id="ARBA00022475"/>
    </source>
</evidence>
<evidence type="ECO:0000256" key="17">
    <source>
        <dbReference type="SAM" id="Phobius"/>
    </source>
</evidence>
<dbReference type="NCBIfam" id="TIGR02847">
    <property type="entry name" value="CyoD"/>
    <property type="match status" value="1"/>
</dbReference>
<accession>A0ABS3IXT0</accession>
<dbReference type="RefSeq" id="WP_207348877.1">
    <property type="nucleotide sequence ID" value="NZ_JAFMPY010000001.1"/>
</dbReference>
<dbReference type="PANTHER" id="PTHR36835">
    <property type="entry name" value="CYTOCHROME BO(3) UBIQUINOL OXIDASE SUBUNIT 4"/>
    <property type="match status" value="1"/>
</dbReference>
<keyword evidence="11 17" id="KW-0472">Membrane</keyword>
<keyword evidence="8" id="KW-0249">Electron transport</keyword>
<dbReference type="InterPro" id="IPR014210">
    <property type="entry name" value="Cyt_o_ubiqinol_oxidase_su4"/>
</dbReference>
<feature type="transmembrane region" description="Helical" evidence="17">
    <location>
        <begin position="15"/>
        <end position="38"/>
    </location>
</feature>
<evidence type="ECO:0000256" key="12">
    <source>
        <dbReference type="ARBA" id="ARBA00025694"/>
    </source>
</evidence>
<evidence type="ECO:0000256" key="4">
    <source>
        <dbReference type="ARBA" id="ARBA00014689"/>
    </source>
</evidence>
<dbReference type="InterPro" id="IPR050968">
    <property type="entry name" value="Cytochrome_c_oxidase_bac_sub4"/>
</dbReference>
<gene>
    <name evidence="18" type="primary">cyoD</name>
    <name evidence="18" type="ORF">J1C47_01150</name>
</gene>
<keyword evidence="10" id="KW-0560">Oxidoreductase</keyword>
<organism evidence="18 19">
    <name type="scientific">Jiella sonneratiae</name>
    <dbReference type="NCBI Taxonomy" id="2816856"/>
    <lineage>
        <taxon>Bacteria</taxon>
        <taxon>Pseudomonadati</taxon>
        <taxon>Pseudomonadota</taxon>
        <taxon>Alphaproteobacteria</taxon>
        <taxon>Hyphomicrobiales</taxon>
        <taxon>Aurantimonadaceae</taxon>
        <taxon>Jiella</taxon>
    </lineage>
</organism>
<comment type="caution">
    <text evidence="18">The sequence shown here is derived from an EMBL/GenBank/DDBJ whole genome shotgun (WGS) entry which is preliminary data.</text>
</comment>
<dbReference type="PANTHER" id="PTHR36835:SF1">
    <property type="entry name" value="CYTOCHROME BO(3) UBIQUINOL OXIDASE SUBUNIT 4"/>
    <property type="match status" value="1"/>
</dbReference>
<comment type="function">
    <text evidence="12">Cytochrome bo(3) ubiquinol terminal oxidase is the component of the aerobic respiratory chain of E.coli that predominates when cells are grown at high aeration. Has proton pump activity across the membrane in addition to electron transfer, pumping 2 protons/electron.</text>
</comment>
<keyword evidence="6" id="KW-1003">Cell membrane</keyword>
<evidence type="ECO:0000256" key="5">
    <source>
        <dbReference type="ARBA" id="ARBA00022448"/>
    </source>
</evidence>
<protein>
    <recommendedName>
        <fullName evidence="4">Cytochrome bo(3) ubiquinol oxidase subunit 4</fullName>
    </recommendedName>
    <alternativeName>
        <fullName evidence="16">Cytochrome o ubiquinol oxidase subunit 4</fullName>
    </alternativeName>
    <alternativeName>
        <fullName evidence="13">Oxidase bo(3) subunit 4</fullName>
    </alternativeName>
    <alternativeName>
        <fullName evidence="14">Ubiquinol oxidase polypeptide IV</fullName>
    </alternativeName>
    <alternativeName>
        <fullName evidence="15">Ubiquinol oxidase subunit 4</fullName>
    </alternativeName>
</protein>
<evidence type="ECO:0000256" key="8">
    <source>
        <dbReference type="ARBA" id="ARBA00022982"/>
    </source>
</evidence>
<evidence type="ECO:0000256" key="7">
    <source>
        <dbReference type="ARBA" id="ARBA00022692"/>
    </source>
</evidence>